<dbReference type="RefSeq" id="WP_261853511.1">
    <property type="nucleotide sequence ID" value="NZ_BQXY01000006.1"/>
</dbReference>
<dbReference type="PANTHER" id="PTHR32071:SF38">
    <property type="entry name" value="PSP OPERON TRANSCRIPTIONAL ACTIVATOR"/>
    <property type="match status" value="1"/>
</dbReference>
<dbReference type="Proteomes" id="UP001057868">
    <property type="component" value="Unassembled WGS sequence"/>
</dbReference>
<dbReference type="InterPro" id="IPR036388">
    <property type="entry name" value="WH-like_DNA-bd_sf"/>
</dbReference>
<evidence type="ECO:0000259" key="6">
    <source>
        <dbReference type="PROSITE" id="PS51096"/>
    </source>
</evidence>
<dbReference type="InterPro" id="IPR036390">
    <property type="entry name" value="WH_DNA-bd_sf"/>
</dbReference>
<evidence type="ECO:0000256" key="4">
    <source>
        <dbReference type="ARBA" id="ARBA00023125"/>
    </source>
</evidence>
<dbReference type="InterPro" id="IPR004701">
    <property type="entry name" value="PTS_EIIA_man-typ"/>
</dbReference>
<evidence type="ECO:0000256" key="1">
    <source>
        <dbReference type="ARBA" id="ARBA00022679"/>
    </source>
</evidence>
<feature type="domain" description="Sigma-54 factor interaction" evidence="5">
    <location>
        <begin position="74"/>
        <end position="308"/>
    </location>
</feature>
<evidence type="ECO:0000256" key="3">
    <source>
        <dbReference type="ARBA" id="ARBA00022840"/>
    </source>
</evidence>
<dbReference type="PANTHER" id="PTHR32071">
    <property type="entry name" value="TRANSCRIPTIONAL REGULATORY PROTEIN"/>
    <property type="match status" value="1"/>
</dbReference>
<comment type="caution">
    <text evidence="8">The sequence shown here is derived from an EMBL/GenBank/DDBJ whole genome shotgun (WGS) entry which is preliminary data.</text>
</comment>
<reference evidence="8" key="1">
    <citation type="journal article" date="2023" name="Int. J. Syst. Evol. Microbiol.">
        <title>&lt;i&gt;Clostridium folliculivorans&lt;/i&gt; sp. nov., isolated from soil samples of an organic paddy in Japan.</title>
        <authorList>
            <person name="Tazawa J."/>
            <person name="Kobayashi H."/>
            <person name="Tanizawa Y."/>
            <person name="Uchino A."/>
            <person name="Tanaka F."/>
            <person name="Urashima Y."/>
            <person name="Miura S."/>
            <person name="Sakamoto M."/>
            <person name="Ohkuma M."/>
            <person name="Tohno M."/>
        </authorList>
    </citation>
    <scope>NUCLEOTIDE SEQUENCE</scope>
    <source>
        <strain evidence="8">D1-1</strain>
    </source>
</reference>
<name>A0A9W5Y4J6_9CLOT</name>
<dbReference type="GO" id="GO:0005524">
    <property type="term" value="F:ATP binding"/>
    <property type="evidence" value="ECO:0007669"/>
    <property type="project" value="UniProtKB-KW"/>
</dbReference>
<evidence type="ECO:0000256" key="2">
    <source>
        <dbReference type="ARBA" id="ARBA00022741"/>
    </source>
</evidence>
<protein>
    <submittedName>
        <fullName evidence="8">Transcriptional regulator</fullName>
    </submittedName>
</protein>
<dbReference type="PROSITE" id="PS00675">
    <property type="entry name" value="SIGMA54_INTERACT_1"/>
    <property type="match status" value="1"/>
</dbReference>
<evidence type="ECO:0000259" key="5">
    <source>
        <dbReference type="PROSITE" id="PS50045"/>
    </source>
</evidence>
<dbReference type="GO" id="GO:0016020">
    <property type="term" value="C:membrane"/>
    <property type="evidence" value="ECO:0007669"/>
    <property type="project" value="InterPro"/>
</dbReference>
<dbReference type="Pfam" id="PF00158">
    <property type="entry name" value="Sigma54_activat"/>
    <property type="match status" value="1"/>
</dbReference>
<dbReference type="Pfam" id="PF03610">
    <property type="entry name" value="EIIA-man"/>
    <property type="match status" value="1"/>
</dbReference>
<dbReference type="InterPro" id="IPR025662">
    <property type="entry name" value="Sigma_54_int_dom_ATP-bd_1"/>
</dbReference>
<dbReference type="Gene3D" id="1.10.10.10">
    <property type="entry name" value="Winged helix-like DNA-binding domain superfamily/Winged helix DNA-binding domain"/>
    <property type="match status" value="1"/>
</dbReference>
<feature type="domain" description="PRD" evidence="7">
    <location>
        <begin position="788"/>
        <end position="893"/>
    </location>
</feature>
<keyword evidence="1" id="KW-0808">Transferase</keyword>
<dbReference type="PROSITE" id="PS51372">
    <property type="entry name" value="PRD_2"/>
    <property type="match status" value="2"/>
</dbReference>
<dbReference type="InterPro" id="IPR003593">
    <property type="entry name" value="AAA+_ATPase"/>
</dbReference>
<dbReference type="SUPFAM" id="SSF46785">
    <property type="entry name" value="Winged helix' DNA-binding domain"/>
    <property type="match status" value="1"/>
</dbReference>
<organism evidence="8 9">
    <name type="scientific">Clostridium folliculivorans</name>
    <dbReference type="NCBI Taxonomy" id="2886038"/>
    <lineage>
        <taxon>Bacteria</taxon>
        <taxon>Bacillati</taxon>
        <taxon>Bacillota</taxon>
        <taxon>Clostridia</taxon>
        <taxon>Eubacteriales</taxon>
        <taxon>Clostridiaceae</taxon>
        <taxon>Clostridium</taxon>
    </lineage>
</organism>
<dbReference type="PROSITE" id="PS50045">
    <property type="entry name" value="SIGMA54_INTERACT_4"/>
    <property type="match status" value="1"/>
</dbReference>
<sequence>MKRIDEVYKKLIELYNGEGISAGEIATSLGLDRANVSADLNKLSEAGKVSKIKGKPVLFVPQEIKLEENILEKFVKKNASLFSAVEQAKAAILYPPKGMNMLILGDTGVGKSMFATLVHRYAIEMEVMPEEAPFITFNCADYANNPQLLLGQLFGSVRGAYTGADADKPGLIEKANGGILFLDEVHRLPPEGQEIFFTFMDKGTFRRLGETDNERSSKVLIVSATTENPDSTLLKTFTRRIPMIIRIPSLNERTLEERFNLVSDFMREESARLRKSIKVSVNTMRSLLSYSCPNNVGQLRTDIQLLCAKAYADFIAHRKEEIVISSLDIPPYIREGLYMGTEHRQIWNKLIGINNRYCIFDTSEENMLFEEYNNNESIYEMIDIRFHELKTKGVSDEELDKEMEKDIEDYFDNYIHDVSSKVDMSKLENIIEPKVIRVVEELISLSEERLGRKLSKKVYYGMAVHISNSIERVRKNRKIVNPQLNSIRTQYKEEFNLALDFLKIIDRTLDISMPIDEAGFLSLFLIYDYRVVEEHNKDVKVIVIAHGPATASSMVETANKLLGVNYAIGINAPIEEKPKTILSNIKNYIKEAKLDLDVLFLVDMGSFTTFGAELQKEFGIRTKTIPLVSTLHVLEATRKAMMGYTLEEVYKDTLSVNVLMEANEEELIEEDEIGEKLAIITICTTGEGSAITVKNMLHRELDFDSNLLAVIPINLVGKGSVYKRIKEIEKDHTVVCLVSSFSLDTKIPQFGLEDMFNPDAIKLMQRYIDLQTAYLKMGDTLEMQLKNISGKAALIDIRRFNSMVEEALNIKLDTNFLIGISFHMASMIDRLKEGKYIDEFENKEKYIRESPELYNVVKGTTDFLNKKYQIEITEDEICYIMRFFDYRNYIKKA</sequence>
<dbReference type="PROSITE" id="PS00676">
    <property type="entry name" value="SIGMA54_INTERACT_2"/>
    <property type="match status" value="1"/>
</dbReference>
<keyword evidence="9" id="KW-1185">Reference proteome</keyword>
<evidence type="ECO:0000259" key="7">
    <source>
        <dbReference type="PROSITE" id="PS51372"/>
    </source>
</evidence>
<proteinExistence type="predicted"/>
<dbReference type="Gene3D" id="1.10.1790.10">
    <property type="entry name" value="PRD domain"/>
    <property type="match status" value="2"/>
</dbReference>
<dbReference type="CDD" id="cd00009">
    <property type="entry name" value="AAA"/>
    <property type="match status" value="1"/>
</dbReference>
<dbReference type="SUPFAM" id="SSF63520">
    <property type="entry name" value="PTS-regulatory domain, PRD"/>
    <property type="match status" value="2"/>
</dbReference>
<dbReference type="GO" id="GO:0006355">
    <property type="term" value="P:regulation of DNA-templated transcription"/>
    <property type="evidence" value="ECO:0007669"/>
    <property type="project" value="InterPro"/>
</dbReference>
<dbReference type="InterPro" id="IPR011608">
    <property type="entry name" value="PRD"/>
</dbReference>
<dbReference type="GO" id="GO:0003677">
    <property type="term" value="F:DNA binding"/>
    <property type="evidence" value="ECO:0007669"/>
    <property type="project" value="UniProtKB-KW"/>
</dbReference>
<dbReference type="SUPFAM" id="SSF53062">
    <property type="entry name" value="PTS system fructose IIA component-like"/>
    <property type="match status" value="1"/>
</dbReference>
<keyword evidence="4" id="KW-0238">DNA-binding</keyword>
<gene>
    <name evidence="8" type="primary">levR_3</name>
    <name evidence="8" type="ORF">CFOLD11_34430</name>
</gene>
<dbReference type="SMART" id="SM00382">
    <property type="entry name" value="AAA"/>
    <property type="match status" value="1"/>
</dbReference>
<dbReference type="InterPro" id="IPR027417">
    <property type="entry name" value="P-loop_NTPase"/>
</dbReference>
<dbReference type="InterPro" id="IPR036634">
    <property type="entry name" value="PRD_sf"/>
</dbReference>
<dbReference type="InterPro" id="IPR036662">
    <property type="entry name" value="PTS_EIIA_man-typ_sf"/>
</dbReference>
<dbReference type="Pfam" id="PF00874">
    <property type="entry name" value="PRD"/>
    <property type="match status" value="2"/>
</dbReference>
<feature type="domain" description="PRD" evidence="7">
    <location>
        <begin position="430"/>
        <end position="535"/>
    </location>
</feature>
<dbReference type="PROSITE" id="PS51096">
    <property type="entry name" value="PTS_EIIA_TYPE_4"/>
    <property type="match status" value="1"/>
</dbReference>
<dbReference type="Gene3D" id="3.40.50.300">
    <property type="entry name" value="P-loop containing nucleotide triphosphate hydrolases"/>
    <property type="match status" value="1"/>
</dbReference>
<dbReference type="EMBL" id="BQXY01000006">
    <property type="protein sequence ID" value="GKU26616.1"/>
    <property type="molecule type" value="Genomic_DNA"/>
</dbReference>
<evidence type="ECO:0000313" key="8">
    <source>
        <dbReference type="EMBL" id="GKU26616.1"/>
    </source>
</evidence>
<feature type="domain" description="PTS EIIA type-4" evidence="6">
    <location>
        <begin position="538"/>
        <end position="667"/>
    </location>
</feature>
<evidence type="ECO:0000313" key="9">
    <source>
        <dbReference type="Proteomes" id="UP001057868"/>
    </source>
</evidence>
<dbReference type="InterPro" id="IPR002078">
    <property type="entry name" value="Sigma_54_int"/>
</dbReference>
<dbReference type="GO" id="GO:0016740">
    <property type="term" value="F:transferase activity"/>
    <property type="evidence" value="ECO:0007669"/>
    <property type="project" value="UniProtKB-KW"/>
</dbReference>
<accession>A0A9W5Y4J6</accession>
<dbReference type="InterPro" id="IPR025943">
    <property type="entry name" value="Sigma_54_int_dom_ATP-bd_2"/>
</dbReference>
<keyword evidence="2" id="KW-0547">Nucleotide-binding</keyword>
<dbReference type="SUPFAM" id="SSF52540">
    <property type="entry name" value="P-loop containing nucleoside triphosphate hydrolases"/>
    <property type="match status" value="1"/>
</dbReference>
<keyword evidence="3" id="KW-0067">ATP-binding</keyword>
<dbReference type="AlphaFoldDB" id="A0A9W5Y4J6"/>
<dbReference type="Gene3D" id="3.40.50.510">
    <property type="entry name" value="Phosphotransferase system, mannose-type IIA component"/>
    <property type="match status" value="1"/>
</dbReference>
<dbReference type="GO" id="GO:0009401">
    <property type="term" value="P:phosphoenolpyruvate-dependent sugar phosphotransferase system"/>
    <property type="evidence" value="ECO:0007669"/>
    <property type="project" value="InterPro"/>
</dbReference>